<proteinExistence type="predicted"/>
<dbReference type="GO" id="GO:0016779">
    <property type="term" value="F:nucleotidyltransferase activity"/>
    <property type="evidence" value="ECO:0007669"/>
    <property type="project" value="UniProtKB-KW"/>
</dbReference>
<evidence type="ECO:0000256" key="3">
    <source>
        <dbReference type="ARBA" id="ARBA00022723"/>
    </source>
</evidence>
<name>A0ABR6VH17_9FIRM</name>
<evidence type="ECO:0000313" key="10">
    <source>
        <dbReference type="Proteomes" id="UP000606870"/>
    </source>
</evidence>
<dbReference type="CDD" id="cd02503">
    <property type="entry name" value="MobA"/>
    <property type="match status" value="1"/>
</dbReference>
<feature type="domain" description="MobA-like NTP transferase" evidence="8">
    <location>
        <begin position="11"/>
        <end position="154"/>
    </location>
</feature>
<keyword evidence="5" id="KW-0460">Magnesium</keyword>
<dbReference type="SUPFAM" id="SSF53448">
    <property type="entry name" value="Nucleotide-diphospho-sugar transferases"/>
    <property type="match status" value="1"/>
</dbReference>
<evidence type="ECO:0000256" key="6">
    <source>
        <dbReference type="ARBA" id="ARBA00023134"/>
    </source>
</evidence>
<keyword evidence="1" id="KW-0963">Cytoplasm</keyword>
<keyword evidence="2" id="KW-0808">Transferase</keyword>
<keyword evidence="7" id="KW-0501">Molybdenum cofactor biosynthesis</keyword>
<comment type="caution">
    <text evidence="9">The sequence shown here is derived from an EMBL/GenBank/DDBJ whole genome shotgun (WGS) entry which is preliminary data.</text>
</comment>
<keyword evidence="6" id="KW-0342">GTP-binding</keyword>
<dbReference type="InterPro" id="IPR013482">
    <property type="entry name" value="Molybde_CF_guanTrfase"/>
</dbReference>
<dbReference type="Proteomes" id="UP000606870">
    <property type="component" value="Unassembled WGS sequence"/>
</dbReference>
<protein>
    <submittedName>
        <fullName evidence="9">Molybdenum cofactor guanylyltransferase</fullName>
    </submittedName>
</protein>
<evidence type="ECO:0000256" key="4">
    <source>
        <dbReference type="ARBA" id="ARBA00022741"/>
    </source>
</evidence>
<dbReference type="PANTHER" id="PTHR19136">
    <property type="entry name" value="MOLYBDENUM COFACTOR GUANYLYLTRANSFERASE"/>
    <property type="match status" value="1"/>
</dbReference>
<evidence type="ECO:0000313" key="9">
    <source>
        <dbReference type="EMBL" id="MBC3536509.1"/>
    </source>
</evidence>
<dbReference type="RefSeq" id="WP_186502666.1">
    <property type="nucleotide sequence ID" value="NZ_JACOGK010000009.1"/>
</dbReference>
<dbReference type="Gene3D" id="3.90.550.10">
    <property type="entry name" value="Spore Coat Polysaccharide Biosynthesis Protein SpsA, Chain A"/>
    <property type="match status" value="1"/>
</dbReference>
<sequence>MYEYLDKLQPVILAGGEDSGVGYNGKALVEFEGGTLLETIHTILNFTFDKSPIVVTDDKKQLSALPAAKDMFIVEEAYKGAQTLGAVATAFQYTDAENIFVIGVNMPFISIPMINKMAYHIQMADVVVPVQDGTDICLHAVYNRRVLPLMREKIDEGEHLLHSFFPQIDLVQVAVRKDKEEDAIFFNVHSTDDLKAAEEKYEELRRKEPEVFVPVAEAAK</sequence>
<dbReference type="PANTHER" id="PTHR19136:SF81">
    <property type="entry name" value="MOLYBDENUM COFACTOR GUANYLYLTRANSFERASE"/>
    <property type="match status" value="1"/>
</dbReference>
<gene>
    <name evidence="9" type="ORF">H8J70_04490</name>
</gene>
<keyword evidence="3" id="KW-0479">Metal-binding</keyword>
<accession>A0ABR6VH17</accession>
<organism evidence="9 10">
    <name type="scientific">Megasphaera hominis</name>
    <dbReference type="NCBI Taxonomy" id="159836"/>
    <lineage>
        <taxon>Bacteria</taxon>
        <taxon>Bacillati</taxon>
        <taxon>Bacillota</taxon>
        <taxon>Negativicutes</taxon>
        <taxon>Veillonellales</taxon>
        <taxon>Veillonellaceae</taxon>
        <taxon>Megasphaera</taxon>
    </lineage>
</organism>
<keyword evidence="9" id="KW-0548">Nucleotidyltransferase</keyword>
<dbReference type="InterPro" id="IPR025877">
    <property type="entry name" value="MobA-like_NTP_Trfase"/>
</dbReference>
<reference evidence="9 10" key="1">
    <citation type="submission" date="2020-08" db="EMBL/GenBank/DDBJ databases">
        <authorList>
            <person name="Liu C."/>
            <person name="Sun Q."/>
        </authorList>
    </citation>
    <scope>NUCLEOTIDE SEQUENCE [LARGE SCALE GENOMIC DNA]</scope>
    <source>
        <strain evidence="9 10">NSJ-59</strain>
    </source>
</reference>
<keyword evidence="10" id="KW-1185">Reference proteome</keyword>
<evidence type="ECO:0000256" key="2">
    <source>
        <dbReference type="ARBA" id="ARBA00022679"/>
    </source>
</evidence>
<keyword evidence="4" id="KW-0547">Nucleotide-binding</keyword>
<evidence type="ECO:0000256" key="5">
    <source>
        <dbReference type="ARBA" id="ARBA00022842"/>
    </source>
</evidence>
<evidence type="ECO:0000259" key="8">
    <source>
        <dbReference type="Pfam" id="PF12804"/>
    </source>
</evidence>
<evidence type="ECO:0000256" key="1">
    <source>
        <dbReference type="ARBA" id="ARBA00022490"/>
    </source>
</evidence>
<evidence type="ECO:0000256" key="7">
    <source>
        <dbReference type="ARBA" id="ARBA00023150"/>
    </source>
</evidence>
<dbReference type="InterPro" id="IPR029044">
    <property type="entry name" value="Nucleotide-diphossugar_trans"/>
</dbReference>
<dbReference type="Pfam" id="PF12804">
    <property type="entry name" value="NTP_transf_3"/>
    <property type="match status" value="1"/>
</dbReference>
<dbReference type="EMBL" id="JACOGK010000009">
    <property type="protein sequence ID" value="MBC3536509.1"/>
    <property type="molecule type" value="Genomic_DNA"/>
</dbReference>